<evidence type="ECO:0000256" key="2">
    <source>
        <dbReference type="ARBA" id="ARBA00022478"/>
    </source>
</evidence>
<dbReference type="InterPro" id="IPR037068">
    <property type="entry name" value="DNA_primase_core_N_sf"/>
</dbReference>
<keyword evidence="4 14" id="KW-0808">Transferase</keyword>
<dbReference type="InterPro" id="IPR016136">
    <property type="entry name" value="DNA_helicase_N/primase_C"/>
</dbReference>
<dbReference type="GO" id="GO:0005737">
    <property type="term" value="C:cytoplasm"/>
    <property type="evidence" value="ECO:0007669"/>
    <property type="project" value="TreeGrafter"/>
</dbReference>
<evidence type="ECO:0000256" key="4">
    <source>
        <dbReference type="ARBA" id="ARBA00022679"/>
    </source>
</evidence>
<dbReference type="GO" id="GO:0008270">
    <property type="term" value="F:zinc ion binding"/>
    <property type="evidence" value="ECO:0007669"/>
    <property type="project" value="UniProtKB-KW"/>
</dbReference>
<dbReference type="GO" id="GO:0003677">
    <property type="term" value="F:DNA binding"/>
    <property type="evidence" value="ECO:0007669"/>
    <property type="project" value="UniProtKB-KW"/>
</dbReference>
<dbReference type="Pfam" id="PF08275">
    <property type="entry name" value="DNAG_N"/>
    <property type="match status" value="1"/>
</dbReference>
<keyword evidence="6" id="KW-0235">DNA replication</keyword>
<evidence type="ECO:0000256" key="5">
    <source>
        <dbReference type="ARBA" id="ARBA00022695"/>
    </source>
</evidence>
<dbReference type="GO" id="GO:0003899">
    <property type="term" value="F:DNA-directed RNA polymerase activity"/>
    <property type="evidence" value="ECO:0007669"/>
    <property type="project" value="InterPro"/>
</dbReference>
<dbReference type="CDD" id="cd03364">
    <property type="entry name" value="TOPRIM_DnaG_primases"/>
    <property type="match status" value="1"/>
</dbReference>
<dbReference type="Gene3D" id="1.10.860.10">
    <property type="entry name" value="DNAb Helicase, Chain A"/>
    <property type="match status" value="1"/>
</dbReference>
<evidence type="ECO:0000256" key="10">
    <source>
        <dbReference type="ARBA" id="ARBA00022842"/>
    </source>
</evidence>
<dbReference type="EC" id="2.7.7.-" evidence="14"/>
<evidence type="ECO:0000256" key="9">
    <source>
        <dbReference type="ARBA" id="ARBA00022833"/>
    </source>
</evidence>
<proteinExistence type="inferred from homology"/>
<keyword evidence="12" id="KW-0804">Transcription</keyword>
<dbReference type="InterPro" id="IPR030846">
    <property type="entry name" value="DnaG_bac"/>
</dbReference>
<dbReference type="SUPFAM" id="SSF56731">
    <property type="entry name" value="DNA primase core"/>
    <property type="match status" value="1"/>
</dbReference>
<dbReference type="GO" id="GO:0006269">
    <property type="term" value="P:DNA replication, synthesis of primer"/>
    <property type="evidence" value="ECO:0007669"/>
    <property type="project" value="UniProtKB-KW"/>
</dbReference>
<keyword evidence="9" id="KW-0862">Zinc</keyword>
<feature type="domain" description="Toprim" evidence="13">
    <location>
        <begin position="254"/>
        <end position="335"/>
    </location>
</feature>
<keyword evidence="10" id="KW-0460">Magnesium</keyword>
<dbReference type="EMBL" id="FAXC01000062">
    <property type="protein sequence ID" value="CUV08412.1"/>
    <property type="molecule type" value="Genomic_DNA"/>
</dbReference>
<dbReference type="PROSITE" id="PS50880">
    <property type="entry name" value="TOPRIM"/>
    <property type="match status" value="1"/>
</dbReference>
<dbReference type="InterPro" id="IPR013264">
    <property type="entry name" value="DNAG_N"/>
</dbReference>
<organism evidence="14">
    <name type="scientific">hydrothermal vent metagenome</name>
    <dbReference type="NCBI Taxonomy" id="652676"/>
    <lineage>
        <taxon>unclassified sequences</taxon>
        <taxon>metagenomes</taxon>
        <taxon>ecological metagenomes</taxon>
    </lineage>
</organism>
<sequence>MARIPEETIERIRNTADIYDVVAQYVDLKKRGRNYFGLCPFHSEKTPSFSVAPDKQIYHCFGCGSGGNVFSFIVEHEKVSFVEAVQQLGEKYGIRVQYEAGSGSTEFFSSLYQAHHVAAELYHNTLYSDRGKAALQYLHDRGLNDDVLKMYQVGFAPDSWDTLSDKVKPLDMKIDVYEKSGLFVKTEHGWRDRFRSRIMFPIYHPSGKVIAFGGRIFNSDDPAKYLNSPETPLYRKSEVFYGLHKTRDSIRKFGTAVLVEGYTDFLQLVQLGVPNVVALSGTALADKHAAQIRKFASKVYLAYDGDDAGINATLRAGYVLLQAGVEPLIIAVPPNQDPDNWVRDEGIGPFQEAMGAGIPLLSFHLEKKEARNLSGTDRSQLVQDILGEVARISDGIIRDDILKSLAQKLEVDEVEIIRLFKQKSRRKGRSTPSSNKTALNKSMFTSAVQKAQLEIIRALAFHFDDIFPAVKSALDFELFDEPILKKLGGLLIKEKTGVELSAVIDHFDDRQEKELVSEILFDEVHTDDPVQIIQECLATLKGRLIKDQIKTARLKMRELESLGQDTEAIILEVAELQKQLQDLTVSLDRE</sequence>
<dbReference type="InterPro" id="IPR034151">
    <property type="entry name" value="TOPRIM_DnaG_bac"/>
</dbReference>
<dbReference type="NCBIfam" id="TIGR01391">
    <property type="entry name" value="dnaG"/>
    <property type="match status" value="1"/>
</dbReference>
<dbReference type="SUPFAM" id="SSF57783">
    <property type="entry name" value="Zinc beta-ribbon"/>
    <property type="match status" value="1"/>
</dbReference>
<dbReference type="Gene3D" id="3.40.1360.10">
    <property type="match status" value="1"/>
</dbReference>
<evidence type="ECO:0000256" key="8">
    <source>
        <dbReference type="ARBA" id="ARBA00022771"/>
    </source>
</evidence>
<dbReference type="InterPro" id="IPR019475">
    <property type="entry name" value="DNA_primase_DnaB-bd"/>
</dbReference>
<dbReference type="Gene3D" id="3.90.980.10">
    <property type="entry name" value="DNA primase, catalytic core, N-terminal domain"/>
    <property type="match status" value="1"/>
</dbReference>
<keyword evidence="7" id="KW-0479">Metal-binding</keyword>
<dbReference type="InterPro" id="IPR006295">
    <property type="entry name" value="DNA_primase_DnaG"/>
</dbReference>
<dbReference type="InterPro" id="IPR002694">
    <property type="entry name" value="Znf_CHC2"/>
</dbReference>
<reference evidence="14" key="1">
    <citation type="submission" date="2015-10" db="EMBL/GenBank/DDBJ databases">
        <authorList>
            <person name="Gilbert D.G."/>
        </authorList>
    </citation>
    <scope>NUCLEOTIDE SEQUENCE</scope>
</reference>
<dbReference type="Pfam" id="PF01807">
    <property type="entry name" value="Zn_ribbon_DnaG"/>
    <property type="match status" value="1"/>
</dbReference>
<evidence type="ECO:0000256" key="11">
    <source>
        <dbReference type="ARBA" id="ARBA00023125"/>
    </source>
</evidence>
<dbReference type="HAMAP" id="MF_00974">
    <property type="entry name" value="DNA_primase_DnaG"/>
    <property type="match status" value="1"/>
</dbReference>
<dbReference type="PANTHER" id="PTHR30313:SF2">
    <property type="entry name" value="DNA PRIMASE"/>
    <property type="match status" value="1"/>
</dbReference>
<keyword evidence="3" id="KW-0639">Primosome</keyword>
<dbReference type="PIRSF" id="PIRSF002811">
    <property type="entry name" value="DnaG"/>
    <property type="match status" value="1"/>
</dbReference>
<dbReference type="InterPro" id="IPR050219">
    <property type="entry name" value="DnaG_primase"/>
</dbReference>
<name>A0A160VDZ3_9ZZZZ</name>
<dbReference type="InterPro" id="IPR006171">
    <property type="entry name" value="TOPRIM_dom"/>
</dbReference>
<keyword evidence="2" id="KW-0240">DNA-directed RNA polymerase</keyword>
<evidence type="ECO:0000256" key="3">
    <source>
        <dbReference type="ARBA" id="ARBA00022515"/>
    </source>
</evidence>
<protein>
    <submittedName>
        <fullName evidence="14">DNA primase</fullName>
        <ecNumber evidence="14">2.7.7.-</ecNumber>
    </submittedName>
</protein>
<accession>A0A160VDZ3</accession>
<dbReference type="Pfam" id="PF10410">
    <property type="entry name" value="DnaB_bind"/>
    <property type="match status" value="1"/>
</dbReference>
<dbReference type="SMART" id="SM00400">
    <property type="entry name" value="ZnF_CHCC"/>
    <property type="match status" value="1"/>
</dbReference>
<gene>
    <name evidence="14" type="ORF">MGWOODY_Mmi554</name>
</gene>
<evidence type="ECO:0000256" key="7">
    <source>
        <dbReference type="ARBA" id="ARBA00022723"/>
    </source>
</evidence>
<dbReference type="PANTHER" id="PTHR30313">
    <property type="entry name" value="DNA PRIMASE"/>
    <property type="match status" value="1"/>
</dbReference>
<evidence type="ECO:0000256" key="6">
    <source>
        <dbReference type="ARBA" id="ARBA00022705"/>
    </source>
</evidence>
<dbReference type="SMART" id="SM00493">
    <property type="entry name" value="TOPRIM"/>
    <property type="match status" value="1"/>
</dbReference>
<evidence type="ECO:0000256" key="1">
    <source>
        <dbReference type="ARBA" id="ARBA00001947"/>
    </source>
</evidence>
<evidence type="ECO:0000313" key="14">
    <source>
        <dbReference type="EMBL" id="CUV08412.1"/>
    </source>
</evidence>
<dbReference type="GO" id="GO:1990077">
    <property type="term" value="C:primosome complex"/>
    <property type="evidence" value="ECO:0007669"/>
    <property type="project" value="UniProtKB-KW"/>
</dbReference>
<dbReference type="GO" id="GO:0000428">
    <property type="term" value="C:DNA-directed RNA polymerase complex"/>
    <property type="evidence" value="ECO:0007669"/>
    <property type="project" value="UniProtKB-KW"/>
</dbReference>
<evidence type="ECO:0000256" key="12">
    <source>
        <dbReference type="ARBA" id="ARBA00023163"/>
    </source>
</evidence>
<keyword evidence="5 14" id="KW-0548">Nucleotidyltransferase</keyword>
<keyword evidence="8" id="KW-0863">Zinc-finger</keyword>
<evidence type="ECO:0000259" key="13">
    <source>
        <dbReference type="PROSITE" id="PS50880"/>
    </source>
</evidence>
<dbReference type="Pfam" id="PF13155">
    <property type="entry name" value="Toprim_2"/>
    <property type="match status" value="1"/>
</dbReference>
<dbReference type="Gene3D" id="3.90.580.10">
    <property type="entry name" value="Zinc finger, CHC2-type domain"/>
    <property type="match status" value="1"/>
</dbReference>
<dbReference type="AlphaFoldDB" id="A0A160VDZ3"/>
<dbReference type="FunFam" id="3.90.580.10:FF:000001">
    <property type="entry name" value="DNA primase"/>
    <property type="match status" value="1"/>
</dbReference>
<keyword evidence="11" id="KW-0238">DNA-binding</keyword>
<dbReference type="InterPro" id="IPR036977">
    <property type="entry name" value="DNA_primase_Znf_CHC2"/>
</dbReference>
<comment type="cofactor">
    <cofactor evidence="1">
        <name>Zn(2+)</name>
        <dbReference type="ChEBI" id="CHEBI:29105"/>
    </cofactor>
</comment>